<protein>
    <submittedName>
        <fullName evidence="1">Uncharacterized protein</fullName>
    </submittedName>
</protein>
<dbReference type="AlphaFoldDB" id="T0H433"/>
<name>T0H433_9LEPT</name>
<reference evidence="1" key="1">
    <citation type="submission" date="2013-05" db="EMBL/GenBank/DDBJ databases">
        <authorList>
            <person name="Harkins D.M."/>
            <person name="Durkin A.S."/>
            <person name="Brinkac L.M."/>
            <person name="Haft D.H."/>
            <person name="Selengut J.D."/>
            <person name="Sanka R."/>
            <person name="DePew J."/>
            <person name="Purushe J."/>
            <person name="Galloway R.L."/>
            <person name="Vinetz J.M."/>
            <person name="Sutton G.G."/>
            <person name="Nierman W.C."/>
            <person name="Fouts D.E."/>
        </authorList>
    </citation>
    <scope>NUCLEOTIDE SEQUENCE [LARGE SCALE GENOMIC DNA]</scope>
    <source>
        <strain evidence="1">80-412</strain>
    </source>
</reference>
<organism evidence="1 2">
    <name type="scientific">Leptospira alstonii serovar Pingchang str. 80-412</name>
    <dbReference type="NCBI Taxonomy" id="1218564"/>
    <lineage>
        <taxon>Bacteria</taxon>
        <taxon>Pseudomonadati</taxon>
        <taxon>Spirochaetota</taxon>
        <taxon>Spirochaetia</taxon>
        <taxon>Leptospirales</taxon>
        <taxon>Leptospiraceae</taxon>
        <taxon>Leptospira</taxon>
    </lineage>
</organism>
<evidence type="ECO:0000313" key="1">
    <source>
        <dbReference type="EMBL" id="EQA80404.1"/>
    </source>
</evidence>
<accession>T0H433</accession>
<keyword evidence="2" id="KW-1185">Reference proteome</keyword>
<comment type="caution">
    <text evidence="1">The sequence shown here is derived from an EMBL/GenBank/DDBJ whole genome shotgun (WGS) entry which is preliminary data.</text>
</comment>
<dbReference type="Proteomes" id="UP000015445">
    <property type="component" value="Unassembled WGS sequence"/>
</dbReference>
<evidence type="ECO:0000313" key="2">
    <source>
        <dbReference type="Proteomes" id="UP000015445"/>
    </source>
</evidence>
<gene>
    <name evidence="1" type="ORF">LEP1GSC193_0011</name>
</gene>
<dbReference type="EMBL" id="AOHD02000038">
    <property type="protein sequence ID" value="EQA80404.1"/>
    <property type="molecule type" value="Genomic_DNA"/>
</dbReference>
<proteinExistence type="predicted"/>
<sequence length="40" mass="4712">MDFFSEPGRTLLINNFLERCIQEIQRKAKVIEAFQEGRSP</sequence>